<feature type="transmembrane region" description="Helical" evidence="2">
    <location>
        <begin position="1169"/>
        <end position="1188"/>
    </location>
</feature>
<feature type="transmembrane region" description="Helical" evidence="2">
    <location>
        <begin position="135"/>
        <end position="156"/>
    </location>
</feature>
<gene>
    <name evidence="3" type="ORF">PGSY75_1445800</name>
</gene>
<feature type="compositionally biased region" description="Low complexity" evidence="1">
    <location>
        <begin position="59"/>
        <end position="75"/>
    </location>
</feature>
<feature type="transmembrane region" description="Helical" evidence="2">
    <location>
        <begin position="1143"/>
        <end position="1163"/>
    </location>
</feature>
<evidence type="ECO:0000256" key="2">
    <source>
        <dbReference type="SAM" id="Phobius"/>
    </source>
</evidence>
<keyword evidence="2" id="KW-0472">Membrane</keyword>
<dbReference type="Proteomes" id="UP000076004">
    <property type="component" value="Unassembled WGS sequence"/>
</dbReference>
<dbReference type="VEuPathDB" id="PlasmoDB:PGABG01_1444600"/>
<evidence type="ECO:0000313" key="3">
    <source>
        <dbReference type="EMBL" id="KYN96051.1"/>
    </source>
</evidence>
<protein>
    <submittedName>
        <fullName evidence="3">Putative membrane protein</fullName>
    </submittedName>
</protein>
<dbReference type="AlphaFoldDB" id="A0A151LAS2"/>
<dbReference type="GeneID" id="29778746"/>
<feature type="transmembrane region" description="Helical" evidence="2">
    <location>
        <begin position="592"/>
        <end position="616"/>
    </location>
</feature>
<accession>A0A151LAS2</accession>
<dbReference type="VEuPathDB" id="PlasmoDB:PGSY75_1445800"/>
<feature type="region of interest" description="Disordered" evidence="1">
    <location>
        <begin position="534"/>
        <end position="558"/>
    </location>
</feature>
<feature type="transmembrane region" description="Helical" evidence="2">
    <location>
        <begin position="1077"/>
        <end position="1096"/>
    </location>
</feature>
<sequence length="1194" mass="143447">MYIFLYLRYYLFLLFYFIFIVYIYILEKKKKYNMNNYKNYCYDESIKDACIHVKENPSSHDNNNNNIEHTNKSSNDSSTNIISAKKVSTHEQNVQKGTKNYYLHNNNYPNIIKEEGNIFQLACNKFVNFTLHKRCFVFLSLLIGFLLFILVSIPLYETMIDNKLETSFGTFDNSLKYIRNIYPLSFEIKKAGDILTQSSDKLGNNTNHFINIYKKEKTATLMFFTENNNDENHILDYNILKDIFFLLQYFKQINIIIDQKEIYWNDICKKYDTPLSGTKCFVLGLFTISELTNINYNNIEKWNIFFDNIIKEDTNYIKNFFSQAIYFLPNFLYIPNNFLYKIEESQNMNNIINNIYTNIKGLLFVYTFDDNIENELLDNWYSKLNDYIQLINNNKLSHINIKNPDGTIYTHILKYTKLLNVLTINDKQLQYEEQNSILLGFQSNYLFILLSLLFIFFYININLSTFVTYTKKVVLLICVYLLTFFSLSSTFFIYLIFKLYIMRIFLLNYFVLFFLSVLFCCVNIFYYNQYCRPSTKDSQKKKKNNNNNNDNSDNNDNNTYGNTNKHNYHLSYPIKDSHFETSYYHQATYKSLYFNGILTFVLILIYTVGLFCSYTITKWFCLNTIFSLISLYIYYAFFFNNMFCYLFYLKEKTINNDNHPNDEIKVIDHSKMNDDEDKKEMIIFLNAQQKVNNNNLNNLKENNYSFENNGINWNNDMFKNNDIHTNHNKTIYTKKCITNHFDKMDTFKNNPEYKEHKIYNKQKYKEKTFYIFKKISLLLLLILSFLILYLYIFINNKTNFSIFRYMNKNSNVRMFIEKFEGIASHVIEPAYLVLPETFNYEKEDNLINVVKLIEDLKKEKCIYDPIISWITTFEILKNDCRNLNFFDTHYELDNDPEECINYNLKNVGKKKNKLYLEQLRKQFCKNIDISLCDTFDKIIYNWIHYKNDDIYESHMFQIKTSYKENIDQILPQYHTITPHIFYDNYIKMDENYNIRNSRIGAIFHNYPSSYNKNIETIEKINNIIKNSNIENIYFYSETYVLYQQAMKFLKEFKIMFFFYIFIYIISIYIFNKIGVLIIFPFLLFNSLSMLYCTYFFSINTDAITIILLKITTAISLSNYLYSTLYFKETQNGTPHFDNTIKKSLPYLLFLILYLISFSAGDYISNVVRLYILIHVLLYILYSITIFCMHRIMNK</sequence>
<keyword evidence="2" id="KW-1133">Transmembrane helix</keyword>
<feature type="transmembrane region" description="Helical" evidence="2">
    <location>
        <begin position="1102"/>
        <end position="1122"/>
    </location>
</feature>
<feature type="transmembrane region" description="Helical" evidence="2">
    <location>
        <begin position="444"/>
        <end position="461"/>
    </location>
</feature>
<reference evidence="3 4" key="1">
    <citation type="journal article" date="2016" name="Nat. Commun.">
        <title>Genomes of cryptic chimpanzee Plasmodium species reveal key evolutionary events leading to human malaria.</title>
        <authorList>
            <person name="Sundararaman S.A."/>
            <person name="Plenderleith L.J."/>
            <person name="Liu W."/>
            <person name="Loy D.E."/>
            <person name="Learn G.H."/>
            <person name="Li Y."/>
            <person name="Shaw K.S."/>
            <person name="Ayouba A."/>
            <person name="Peeters M."/>
            <person name="Speede S."/>
            <person name="Shaw G.M."/>
            <person name="Bushman F.D."/>
            <person name="Brisson D."/>
            <person name="Rayner J.C."/>
            <person name="Sharp P.M."/>
            <person name="Hahn B.H."/>
        </authorList>
    </citation>
    <scope>NUCLEOTIDE SEQUENCE [LARGE SCALE GENOMIC DNA]</scope>
    <source>
        <strain evidence="3 4">SY75</strain>
    </source>
</reference>
<feature type="transmembrane region" description="Helical" evidence="2">
    <location>
        <begin position="775"/>
        <end position="794"/>
    </location>
</feature>
<feature type="region of interest" description="Disordered" evidence="1">
    <location>
        <begin position="57"/>
        <end position="78"/>
    </location>
</feature>
<feature type="transmembrane region" description="Helical" evidence="2">
    <location>
        <begin position="473"/>
        <end position="497"/>
    </location>
</feature>
<feature type="transmembrane region" description="Helical" evidence="2">
    <location>
        <begin position="509"/>
        <end position="527"/>
    </location>
</feature>
<feature type="transmembrane region" description="Helical" evidence="2">
    <location>
        <begin position="6"/>
        <end position="25"/>
    </location>
</feature>
<dbReference type="KEGG" id="pgab:PGSY75_1445800"/>
<evidence type="ECO:0000313" key="4">
    <source>
        <dbReference type="Proteomes" id="UP000076004"/>
    </source>
</evidence>
<feature type="transmembrane region" description="Helical" evidence="2">
    <location>
        <begin position="1052"/>
        <end position="1070"/>
    </location>
</feature>
<dbReference type="EMBL" id="LVLB01000015">
    <property type="protein sequence ID" value="KYN96051.1"/>
    <property type="molecule type" value="Genomic_DNA"/>
</dbReference>
<evidence type="ECO:0000256" key="1">
    <source>
        <dbReference type="SAM" id="MobiDB-lite"/>
    </source>
</evidence>
<comment type="caution">
    <text evidence="3">The sequence shown here is derived from an EMBL/GenBank/DDBJ whole genome shotgun (WGS) entry which is preliminary data.</text>
</comment>
<feature type="compositionally biased region" description="Low complexity" evidence="1">
    <location>
        <begin position="545"/>
        <end position="558"/>
    </location>
</feature>
<dbReference type="RefSeq" id="XP_018639517.1">
    <property type="nucleotide sequence ID" value="XM_018788145.1"/>
</dbReference>
<organism evidence="3 4">
    <name type="scientific">Plasmodium gaboni</name>
    <dbReference type="NCBI Taxonomy" id="647221"/>
    <lineage>
        <taxon>Eukaryota</taxon>
        <taxon>Sar</taxon>
        <taxon>Alveolata</taxon>
        <taxon>Apicomplexa</taxon>
        <taxon>Aconoidasida</taxon>
        <taxon>Haemosporida</taxon>
        <taxon>Plasmodiidae</taxon>
        <taxon>Plasmodium</taxon>
        <taxon>Plasmodium (Laverania)</taxon>
    </lineage>
</organism>
<feature type="transmembrane region" description="Helical" evidence="2">
    <location>
        <begin position="628"/>
        <end position="648"/>
    </location>
</feature>
<name>A0A151LAS2_9APIC</name>
<proteinExistence type="predicted"/>
<keyword evidence="2" id="KW-0812">Transmembrane</keyword>